<proteinExistence type="inferred from homology"/>
<feature type="transmembrane region" description="Helical" evidence="7">
    <location>
        <begin position="43"/>
        <end position="61"/>
    </location>
</feature>
<comment type="similarity">
    <text evidence="2">Belongs to the cation diffusion facilitator (CDF) transporter (TC 2.A.4) family.</text>
</comment>
<dbReference type="AlphaFoldDB" id="A0A2M7QI36"/>
<dbReference type="SUPFAM" id="SSF161111">
    <property type="entry name" value="Cation efflux protein transmembrane domain-like"/>
    <property type="match status" value="1"/>
</dbReference>
<evidence type="ECO:0000256" key="3">
    <source>
        <dbReference type="ARBA" id="ARBA00022448"/>
    </source>
</evidence>
<evidence type="ECO:0000259" key="9">
    <source>
        <dbReference type="Pfam" id="PF16916"/>
    </source>
</evidence>
<comment type="subcellular location">
    <subcellularLocation>
        <location evidence="1">Membrane</location>
        <topology evidence="1">Multi-pass membrane protein</topology>
    </subcellularLocation>
</comment>
<evidence type="ECO:0000259" key="8">
    <source>
        <dbReference type="Pfam" id="PF01545"/>
    </source>
</evidence>
<feature type="transmembrane region" description="Helical" evidence="7">
    <location>
        <begin position="115"/>
        <end position="134"/>
    </location>
</feature>
<feature type="transmembrane region" description="Helical" evidence="7">
    <location>
        <begin position="9"/>
        <end position="31"/>
    </location>
</feature>
<dbReference type="InterPro" id="IPR050291">
    <property type="entry name" value="CDF_Transporter"/>
</dbReference>
<evidence type="ECO:0000256" key="6">
    <source>
        <dbReference type="ARBA" id="ARBA00023136"/>
    </source>
</evidence>
<sequence length="300" mass="33023">MNKLASQKLALISICALIIVIIVKFASYYISGSVSLLSDAMESFVNLAAATITFFMIRLALQPPDKEHMYGHTKAEYFSSIMEGIFIFFAALAIMYAAIMRILNPQPLQKIEIGLVLSLIASAINYIVAQILINQGKKRRSIALEADGSHLMTDVFTSGGVFIGLIIVSITHIAILDPIIAILVALQIIVTGVKIINKSVSGFMDVAISPNELAIISDEFSKHEKKGIQFHGLLTRQSGTRRFISFHVLVPGDWTIKKGHSLVESIEVHILNHIPFSTVTTHLEPIGDPLSWKDENLDRT</sequence>
<evidence type="ECO:0000256" key="4">
    <source>
        <dbReference type="ARBA" id="ARBA00022692"/>
    </source>
</evidence>
<dbReference type="InterPro" id="IPR027470">
    <property type="entry name" value="Cation_efflux_CTD"/>
</dbReference>
<dbReference type="PANTHER" id="PTHR43840">
    <property type="entry name" value="MITOCHONDRIAL METAL TRANSPORTER 1-RELATED"/>
    <property type="match status" value="1"/>
</dbReference>
<evidence type="ECO:0000256" key="1">
    <source>
        <dbReference type="ARBA" id="ARBA00004141"/>
    </source>
</evidence>
<comment type="caution">
    <text evidence="10">The sequence shown here is derived from an EMBL/GenBank/DDBJ whole genome shotgun (WGS) entry which is preliminary data.</text>
</comment>
<dbReference type="Proteomes" id="UP000229401">
    <property type="component" value="Unassembled WGS sequence"/>
</dbReference>
<dbReference type="InterPro" id="IPR027469">
    <property type="entry name" value="Cation_efflux_TMD_sf"/>
</dbReference>
<protein>
    <submittedName>
        <fullName evidence="10">Cation-efflux pump</fullName>
    </submittedName>
</protein>
<organism evidence="10 11">
    <name type="scientific">Candidatus Roizmanbacteria bacterium CG_4_10_14_0_8_um_filter_33_9</name>
    <dbReference type="NCBI Taxonomy" id="1974826"/>
    <lineage>
        <taxon>Bacteria</taxon>
        <taxon>Candidatus Roizmaniibacteriota</taxon>
    </lineage>
</organism>
<dbReference type="InterPro" id="IPR058533">
    <property type="entry name" value="Cation_efflux_TM"/>
</dbReference>
<evidence type="ECO:0000313" key="10">
    <source>
        <dbReference type="EMBL" id="PIY71601.1"/>
    </source>
</evidence>
<keyword evidence="4 7" id="KW-0812">Transmembrane</keyword>
<dbReference type="GO" id="GO:0006882">
    <property type="term" value="P:intracellular zinc ion homeostasis"/>
    <property type="evidence" value="ECO:0007669"/>
    <property type="project" value="TreeGrafter"/>
</dbReference>
<evidence type="ECO:0000313" key="11">
    <source>
        <dbReference type="Proteomes" id="UP000229401"/>
    </source>
</evidence>
<dbReference type="GO" id="GO:0015086">
    <property type="term" value="F:cadmium ion transmembrane transporter activity"/>
    <property type="evidence" value="ECO:0007669"/>
    <property type="project" value="TreeGrafter"/>
</dbReference>
<dbReference type="EMBL" id="PFLI01000183">
    <property type="protein sequence ID" value="PIY71601.1"/>
    <property type="molecule type" value="Genomic_DNA"/>
</dbReference>
<evidence type="ECO:0000256" key="5">
    <source>
        <dbReference type="ARBA" id="ARBA00022989"/>
    </source>
</evidence>
<name>A0A2M7QI36_9BACT</name>
<dbReference type="NCBIfam" id="TIGR01297">
    <property type="entry name" value="CDF"/>
    <property type="match status" value="1"/>
</dbReference>
<dbReference type="SUPFAM" id="SSF160240">
    <property type="entry name" value="Cation efflux protein cytoplasmic domain-like"/>
    <property type="match status" value="1"/>
</dbReference>
<feature type="domain" description="Cation efflux protein transmembrane" evidence="8">
    <location>
        <begin position="11"/>
        <end position="202"/>
    </location>
</feature>
<dbReference type="Gene3D" id="3.30.70.1350">
    <property type="entry name" value="Cation efflux protein, cytoplasmic domain"/>
    <property type="match status" value="1"/>
</dbReference>
<dbReference type="GO" id="GO:0015341">
    <property type="term" value="F:zinc efflux antiporter activity"/>
    <property type="evidence" value="ECO:0007669"/>
    <property type="project" value="TreeGrafter"/>
</dbReference>
<evidence type="ECO:0000256" key="2">
    <source>
        <dbReference type="ARBA" id="ARBA00008114"/>
    </source>
</evidence>
<dbReference type="GO" id="GO:0015093">
    <property type="term" value="F:ferrous iron transmembrane transporter activity"/>
    <property type="evidence" value="ECO:0007669"/>
    <property type="project" value="TreeGrafter"/>
</dbReference>
<dbReference type="InterPro" id="IPR002524">
    <property type="entry name" value="Cation_efflux"/>
</dbReference>
<keyword evidence="6 7" id="KW-0472">Membrane</keyword>
<dbReference type="GO" id="GO:0005886">
    <property type="term" value="C:plasma membrane"/>
    <property type="evidence" value="ECO:0007669"/>
    <property type="project" value="TreeGrafter"/>
</dbReference>
<evidence type="ECO:0000256" key="7">
    <source>
        <dbReference type="SAM" id="Phobius"/>
    </source>
</evidence>
<dbReference type="PANTHER" id="PTHR43840:SF15">
    <property type="entry name" value="MITOCHONDRIAL METAL TRANSPORTER 1-RELATED"/>
    <property type="match status" value="1"/>
</dbReference>
<reference evidence="11" key="1">
    <citation type="submission" date="2017-09" db="EMBL/GenBank/DDBJ databases">
        <title>Depth-based differentiation of microbial function through sediment-hosted aquifers and enrichment of novel symbionts in the deep terrestrial subsurface.</title>
        <authorList>
            <person name="Probst A.J."/>
            <person name="Ladd B."/>
            <person name="Jarett J.K."/>
            <person name="Geller-Mcgrath D.E."/>
            <person name="Sieber C.M.K."/>
            <person name="Emerson J.B."/>
            <person name="Anantharaman K."/>
            <person name="Thomas B.C."/>
            <person name="Malmstrom R."/>
            <person name="Stieglmeier M."/>
            <person name="Klingl A."/>
            <person name="Woyke T."/>
            <person name="Ryan C.M."/>
            <person name="Banfield J.F."/>
        </authorList>
    </citation>
    <scope>NUCLEOTIDE SEQUENCE [LARGE SCALE GENOMIC DNA]</scope>
</reference>
<keyword evidence="5 7" id="KW-1133">Transmembrane helix</keyword>
<accession>A0A2M7QI36</accession>
<gene>
    <name evidence="10" type="ORF">COY87_05325</name>
</gene>
<feature type="transmembrane region" description="Helical" evidence="7">
    <location>
        <begin position="155"/>
        <end position="173"/>
    </location>
</feature>
<dbReference type="InterPro" id="IPR036837">
    <property type="entry name" value="Cation_efflux_CTD_sf"/>
</dbReference>
<dbReference type="Pfam" id="PF16916">
    <property type="entry name" value="ZT_dimer"/>
    <property type="match status" value="1"/>
</dbReference>
<feature type="transmembrane region" description="Helical" evidence="7">
    <location>
        <begin position="81"/>
        <end position="103"/>
    </location>
</feature>
<keyword evidence="3" id="KW-0813">Transport</keyword>
<dbReference type="Gene3D" id="1.20.1510.10">
    <property type="entry name" value="Cation efflux protein transmembrane domain"/>
    <property type="match status" value="1"/>
</dbReference>
<feature type="domain" description="Cation efflux protein cytoplasmic" evidence="9">
    <location>
        <begin position="212"/>
        <end position="285"/>
    </location>
</feature>
<dbReference type="Pfam" id="PF01545">
    <property type="entry name" value="Cation_efflux"/>
    <property type="match status" value="1"/>
</dbReference>